<comment type="cofactor">
    <cofactor evidence="1 8">
        <name>heme</name>
        <dbReference type="ChEBI" id="CHEBI:30413"/>
    </cofactor>
</comment>
<dbReference type="GO" id="GO:0020037">
    <property type="term" value="F:heme binding"/>
    <property type="evidence" value="ECO:0007669"/>
    <property type="project" value="InterPro"/>
</dbReference>
<keyword evidence="4 8" id="KW-0479">Metal-binding</keyword>
<dbReference type="InterPro" id="IPR001128">
    <property type="entry name" value="Cyt_P450"/>
</dbReference>
<evidence type="ECO:0000313" key="11">
    <source>
        <dbReference type="EMBL" id="KAF9884656.1"/>
    </source>
</evidence>
<dbReference type="GO" id="GO:0005506">
    <property type="term" value="F:iron ion binding"/>
    <property type="evidence" value="ECO:0007669"/>
    <property type="project" value="InterPro"/>
</dbReference>
<reference evidence="11" key="1">
    <citation type="journal article" date="2019" name="Beilstein J. Org. Chem.">
        <title>Nanangenines: drimane sesquiterpenoids as the dominant metabolite cohort of a novel Australian fungus, Aspergillus nanangensis.</title>
        <authorList>
            <person name="Lacey H.J."/>
            <person name="Gilchrist C.L.M."/>
            <person name="Crombie A."/>
            <person name="Kalaitzis J.A."/>
            <person name="Vuong D."/>
            <person name="Rutledge P.J."/>
            <person name="Turner P."/>
            <person name="Pitt J.I."/>
            <person name="Lacey E."/>
            <person name="Chooi Y.H."/>
            <person name="Piggott A.M."/>
        </authorList>
    </citation>
    <scope>NUCLEOTIDE SEQUENCE</scope>
    <source>
        <strain evidence="11">MST-FP2251</strain>
    </source>
</reference>
<evidence type="ECO:0000256" key="9">
    <source>
        <dbReference type="SAM" id="MobiDB-lite"/>
    </source>
</evidence>
<sequence>MESEMHRLAGGITVISAIILLTVKRLYFHPLSRHNGPLLWAISRLPYMLAFRSGQLAHRIKQFHEIYGDTVRVAPNEVSFIDPSCVQDIYKKRPSPQFKSLPKDPIRQPPPIPGQPVSILDAGDADHARIRKAYAPAFSSQALHAQEPLVVSYVDKMIAQLKARATTASPPDAIDLQKWFSYCTFDIICALSFGEDFACLDNDRYHEWLGALVYSLKAKVQLAACRFYPWLFKLLLMTMPKSAQTSMANHQATTREKVQKRRNASSSSQLTSRPDFLSYLDKSTKQLSEDEIIVNAATLIVAGSHTLQTAITGITYQLLQNPRVLEKVTTEVRSAFAGGGEHMDARALAKLPLLNAAIKEGIRLTSPVPLGLTRRVPSGGAIICDMHFPEGWAANVSRRNYTEPMAFVLERWLEPTIGVDEGARFRNDRTEATQPFLQGPRDCLGQNLAKMEILLLLAHLLYNFDMSLPLGEAGTLEKWEDQETYAVWVKSPLLVRLTPIRFKVEHD</sequence>
<feature type="region of interest" description="Disordered" evidence="9">
    <location>
        <begin position="246"/>
        <end position="271"/>
    </location>
</feature>
<dbReference type="Proteomes" id="UP001194746">
    <property type="component" value="Unassembled WGS sequence"/>
</dbReference>
<comment type="caution">
    <text evidence="11">The sequence shown here is derived from an EMBL/GenBank/DDBJ whole genome shotgun (WGS) entry which is preliminary data.</text>
</comment>
<keyword evidence="10" id="KW-0812">Transmembrane</keyword>
<dbReference type="InterPro" id="IPR036396">
    <property type="entry name" value="Cyt_P450_sf"/>
</dbReference>
<dbReference type="AlphaFoldDB" id="A0AAD4CDU8"/>
<evidence type="ECO:0000256" key="5">
    <source>
        <dbReference type="ARBA" id="ARBA00023002"/>
    </source>
</evidence>
<dbReference type="EMBL" id="VCAU01000116">
    <property type="protein sequence ID" value="KAF9884656.1"/>
    <property type="molecule type" value="Genomic_DNA"/>
</dbReference>
<evidence type="ECO:0000256" key="8">
    <source>
        <dbReference type="PIRSR" id="PIRSR602401-1"/>
    </source>
</evidence>
<dbReference type="Gene3D" id="1.10.630.10">
    <property type="entry name" value="Cytochrome P450"/>
    <property type="match status" value="1"/>
</dbReference>
<keyword evidence="5" id="KW-0560">Oxidoreductase</keyword>
<evidence type="ECO:0000313" key="12">
    <source>
        <dbReference type="Proteomes" id="UP001194746"/>
    </source>
</evidence>
<keyword evidence="10" id="KW-0472">Membrane</keyword>
<dbReference type="SUPFAM" id="SSF48264">
    <property type="entry name" value="Cytochrome P450"/>
    <property type="match status" value="1"/>
</dbReference>
<dbReference type="InterPro" id="IPR002401">
    <property type="entry name" value="Cyt_P450_E_grp-I"/>
</dbReference>
<keyword evidence="6 8" id="KW-0408">Iron</keyword>
<accession>A0AAD4CDU8</accession>
<keyword evidence="10" id="KW-1133">Transmembrane helix</keyword>
<feature type="transmembrane region" description="Helical" evidence="10">
    <location>
        <begin position="6"/>
        <end position="23"/>
    </location>
</feature>
<evidence type="ECO:0000256" key="7">
    <source>
        <dbReference type="ARBA" id="ARBA00023033"/>
    </source>
</evidence>
<keyword evidence="3 8" id="KW-0349">Heme</keyword>
<evidence type="ECO:0000256" key="3">
    <source>
        <dbReference type="ARBA" id="ARBA00022617"/>
    </source>
</evidence>
<gene>
    <name evidence="11" type="ORF">FE257_001409</name>
</gene>
<dbReference type="PANTHER" id="PTHR24305">
    <property type="entry name" value="CYTOCHROME P450"/>
    <property type="match status" value="1"/>
</dbReference>
<organism evidence="11 12">
    <name type="scientific">Aspergillus nanangensis</name>
    <dbReference type="NCBI Taxonomy" id="2582783"/>
    <lineage>
        <taxon>Eukaryota</taxon>
        <taxon>Fungi</taxon>
        <taxon>Dikarya</taxon>
        <taxon>Ascomycota</taxon>
        <taxon>Pezizomycotina</taxon>
        <taxon>Eurotiomycetes</taxon>
        <taxon>Eurotiomycetidae</taxon>
        <taxon>Eurotiales</taxon>
        <taxon>Aspergillaceae</taxon>
        <taxon>Aspergillus</taxon>
        <taxon>Aspergillus subgen. Circumdati</taxon>
    </lineage>
</organism>
<dbReference type="GO" id="GO:0016705">
    <property type="term" value="F:oxidoreductase activity, acting on paired donors, with incorporation or reduction of molecular oxygen"/>
    <property type="evidence" value="ECO:0007669"/>
    <property type="project" value="InterPro"/>
</dbReference>
<dbReference type="Pfam" id="PF00067">
    <property type="entry name" value="p450"/>
    <property type="match status" value="1"/>
</dbReference>
<evidence type="ECO:0000256" key="6">
    <source>
        <dbReference type="ARBA" id="ARBA00023004"/>
    </source>
</evidence>
<dbReference type="InterPro" id="IPR050121">
    <property type="entry name" value="Cytochrome_P450_monoxygenase"/>
</dbReference>
<dbReference type="PANTHER" id="PTHR24305:SF210">
    <property type="entry name" value="CYTOCHROME P450 MONOOXYGENASE ASQL-RELATED"/>
    <property type="match status" value="1"/>
</dbReference>
<proteinExistence type="inferred from homology"/>
<evidence type="ECO:0008006" key="13">
    <source>
        <dbReference type="Google" id="ProtNLM"/>
    </source>
</evidence>
<dbReference type="PRINTS" id="PR00385">
    <property type="entry name" value="P450"/>
</dbReference>
<protein>
    <recommendedName>
        <fullName evidence="13">Benzoate 4-monooxygenase cytochrome P450</fullName>
    </recommendedName>
</protein>
<dbReference type="PRINTS" id="PR00463">
    <property type="entry name" value="EP450I"/>
</dbReference>
<comment type="similarity">
    <text evidence="2">Belongs to the cytochrome P450 family.</text>
</comment>
<keyword evidence="7" id="KW-0503">Monooxygenase</keyword>
<name>A0AAD4CDU8_ASPNN</name>
<evidence type="ECO:0000256" key="2">
    <source>
        <dbReference type="ARBA" id="ARBA00010617"/>
    </source>
</evidence>
<reference evidence="11" key="2">
    <citation type="submission" date="2020-02" db="EMBL/GenBank/DDBJ databases">
        <authorList>
            <person name="Gilchrist C.L.M."/>
            <person name="Chooi Y.-H."/>
        </authorList>
    </citation>
    <scope>NUCLEOTIDE SEQUENCE</scope>
    <source>
        <strain evidence="11">MST-FP2251</strain>
    </source>
</reference>
<evidence type="ECO:0000256" key="1">
    <source>
        <dbReference type="ARBA" id="ARBA00001971"/>
    </source>
</evidence>
<feature type="binding site" description="axial binding residue" evidence="8">
    <location>
        <position position="443"/>
    </location>
    <ligand>
        <name>heme</name>
        <dbReference type="ChEBI" id="CHEBI:30413"/>
    </ligand>
    <ligandPart>
        <name>Fe</name>
        <dbReference type="ChEBI" id="CHEBI:18248"/>
    </ligandPart>
</feature>
<dbReference type="CDD" id="cd11058">
    <property type="entry name" value="CYP60B-like"/>
    <property type="match status" value="1"/>
</dbReference>
<dbReference type="GO" id="GO:0004497">
    <property type="term" value="F:monooxygenase activity"/>
    <property type="evidence" value="ECO:0007669"/>
    <property type="project" value="UniProtKB-KW"/>
</dbReference>
<keyword evidence="12" id="KW-1185">Reference proteome</keyword>
<evidence type="ECO:0000256" key="10">
    <source>
        <dbReference type="SAM" id="Phobius"/>
    </source>
</evidence>
<evidence type="ECO:0000256" key="4">
    <source>
        <dbReference type="ARBA" id="ARBA00022723"/>
    </source>
</evidence>